<dbReference type="GO" id="GO:0042597">
    <property type="term" value="C:periplasmic space"/>
    <property type="evidence" value="ECO:0007669"/>
    <property type="project" value="UniProtKB-ARBA"/>
</dbReference>
<evidence type="ECO:0000313" key="6">
    <source>
        <dbReference type="Proteomes" id="UP000256913"/>
    </source>
</evidence>
<sequence length="520" mass="56962">MGAEPAIARIGRAADVVTLNPIMFTDLFSAPVVTQLYDHLLSLDDDYRYQAGGLVEDWTISPDGETVDFLLRPGVRFHDGHELTAEDAAFTFQAALDPANESPRRSQLIVGGAEMGFAATGRYRLRIWLPKASASCLASLACLPLLPKHRYGDAPLPDHPLNNSPIGSGAFRFVEWRPGEVVSIAGYADYFDGRPPLDRVDFMTFGDIEAAVKALVAGEIDYVPNVPADLARALADVRGVDVHWNDAPVVSYLAFNLDDPLLRELRVRQAVAHAIDREGLIHRVLGGAGTVADTLVPPGTVWRNDNLLAREYAVSEANALLDAAGWRFVDTGDVRRDSRGTALELTILTVAGDRAKERSAEFIAADLRRVGIHATVRALGMGPLLRDHIYPRQYSAAVLALNPDPDPAFLNTFYHSAMLTPVGWNRCAYRNPAVDDLLDKGLSIRLGQDERKTMYDAVQRIVLDELPHVTLYNPRVANVTSSRVVLPPTVLSHGDFLAALNRWRVAGSGNDGNIRRATRR</sequence>
<dbReference type="Gene3D" id="3.90.76.10">
    <property type="entry name" value="Dipeptide-binding Protein, Domain 1"/>
    <property type="match status" value="1"/>
</dbReference>
<keyword evidence="6" id="KW-1185">Reference proteome</keyword>
<evidence type="ECO:0000256" key="2">
    <source>
        <dbReference type="ARBA" id="ARBA00022448"/>
    </source>
</evidence>
<evidence type="ECO:0000256" key="1">
    <source>
        <dbReference type="ARBA" id="ARBA00005695"/>
    </source>
</evidence>
<dbReference type="EMBL" id="QUMQ01000001">
    <property type="protein sequence ID" value="REF98876.1"/>
    <property type="molecule type" value="Genomic_DNA"/>
</dbReference>
<dbReference type="PANTHER" id="PTHR30290">
    <property type="entry name" value="PERIPLASMIC BINDING COMPONENT OF ABC TRANSPORTER"/>
    <property type="match status" value="1"/>
</dbReference>
<accession>A0A3D9ZND2</accession>
<dbReference type="Gene3D" id="3.10.105.10">
    <property type="entry name" value="Dipeptide-binding Protein, Domain 3"/>
    <property type="match status" value="1"/>
</dbReference>
<keyword evidence="2" id="KW-0813">Transport</keyword>
<keyword evidence="3" id="KW-0732">Signal</keyword>
<evidence type="ECO:0000259" key="4">
    <source>
        <dbReference type="Pfam" id="PF00496"/>
    </source>
</evidence>
<name>A0A3D9ZND2_9ACTN</name>
<dbReference type="SUPFAM" id="SSF53850">
    <property type="entry name" value="Periplasmic binding protein-like II"/>
    <property type="match status" value="1"/>
</dbReference>
<dbReference type="InterPro" id="IPR000914">
    <property type="entry name" value="SBP_5_dom"/>
</dbReference>
<dbReference type="RefSeq" id="WP_116070110.1">
    <property type="nucleotide sequence ID" value="NZ_BONB01000004.1"/>
</dbReference>
<dbReference type="Proteomes" id="UP000256913">
    <property type="component" value="Unassembled WGS sequence"/>
</dbReference>
<proteinExistence type="inferred from homology"/>
<dbReference type="Pfam" id="PF00496">
    <property type="entry name" value="SBP_bac_5"/>
    <property type="match status" value="1"/>
</dbReference>
<dbReference type="Gene3D" id="3.40.190.10">
    <property type="entry name" value="Periplasmic binding protein-like II"/>
    <property type="match status" value="1"/>
</dbReference>
<dbReference type="GO" id="GO:0043190">
    <property type="term" value="C:ATP-binding cassette (ABC) transporter complex"/>
    <property type="evidence" value="ECO:0007669"/>
    <property type="project" value="InterPro"/>
</dbReference>
<dbReference type="InterPro" id="IPR030678">
    <property type="entry name" value="Peptide/Ni-bd"/>
</dbReference>
<dbReference type="PANTHER" id="PTHR30290:SF9">
    <property type="entry name" value="OLIGOPEPTIDE-BINDING PROTEIN APPA"/>
    <property type="match status" value="1"/>
</dbReference>
<gene>
    <name evidence="5" type="ORF">DFJ67_4901</name>
</gene>
<evidence type="ECO:0000256" key="3">
    <source>
        <dbReference type="ARBA" id="ARBA00022729"/>
    </source>
</evidence>
<dbReference type="PIRSF" id="PIRSF002741">
    <property type="entry name" value="MppA"/>
    <property type="match status" value="1"/>
</dbReference>
<feature type="domain" description="Solute-binding protein family 5" evidence="4">
    <location>
        <begin position="52"/>
        <end position="416"/>
    </location>
</feature>
<dbReference type="AlphaFoldDB" id="A0A3D9ZND2"/>
<comment type="caution">
    <text evidence="5">The sequence shown here is derived from an EMBL/GenBank/DDBJ whole genome shotgun (WGS) entry which is preliminary data.</text>
</comment>
<dbReference type="InterPro" id="IPR039424">
    <property type="entry name" value="SBP_5"/>
</dbReference>
<reference evidence="5 6" key="1">
    <citation type="submission" date="2018-08" db="EMBL/GenBank/DDBJ databases">
        <title>Sequencing the genomes of 1000 actinobacteria strains.</title>
        <authorList>
            <person name="Klenk H.-P."/>
        </authorList>
    </citation>
    <scope>NUCLEOTIDE SEQUENCE [LARGE SCALE GENOMIC DNA]</scope>
    <source>
        <strain evidence="5 6">DSM 44099</strain>
    </source>
</reference>
<comment type="similarity">
    <text evidence="1">Belongs to the bacterial solute-binding protein 5 family.</text>
</comment>
<organism evidence="5 6">
    <name type="scientific">Asanoa ferruginea</name>
    <dbReference type="NCBI Taxonomy" id="53367"/>
    <lineage>
        <taxon>Bacteria</taxon>
        <taxon>Bacillati</taxon>
        <taxon>Actinomycetota</taxon>
        <taxon>Actinomycetes</taxon>
        <taxon>Micromonosporales</taxon>
        <taxon>Micromonosporaceae</taxon>
        <taxon>Asanoa</taxon>
    </lineage>
</organism>
<evidence type="ECO:0000313" key="5">
    <source>
        <dbReference type="EMBL" id="REF98876.1"/>
    </source>
</evidence>
<protein>
    <submittedName>
        <fullName evidence="5">Peptide/nickel transport system substrate-binding protein</fullName>
    </submittedName>
</protein>
<dbReference type="OrthoDB" id="9046151at2"/>
<dbReference type="GO" id="GO:0015833">
    <property type="term" value="P:peptide transport"/>
    <property type="evidence" value="ECO:0007669"/>
    <property type="project" value="TreeGrafter"/>
</dbReference>
<dbReference type="GO" id="GO:1904680">
    <property type="term" value="F:peptide transmembrane transporter activity"/>
    <property type="evidence" value="ECO:0007669"/>
    <property type="project" value="TreeGrafter"/>
</dbReference>